<organism evidence="9 10">
    <name type="scientific">Lysinibacillus odysseyi 34hs-1 = NBRC 100172</name>
    <dbReference type="NCBI Taxonomy" id="1220589"/>
    <lineage>
        <taxon>Bacteria</taxon>
        <taxon>Bacillati</taxon>
        <taxon>Bacillota</taxon>
        <taxon>Bacilli</taxon>
        <taxon>Bacillales</taxon>
        <taxon>Bacillaceae</taxon>
        <taxon>Lysinibacillus</taxon>
    </lineage>
</organism>
<feature type="transmembrane region" description="Helical" evidence="7">
    <location>
        <begin position="176"/>
        <end position="198"/>
    </location>
</feature>
<dbReference type="SUPFAM" id="SSF161098">
    <property type="entry name" value="MetI-like"/>
    <property type="match status" value="1"/>
</dbReference>
<comment type="subcellular location">
    <subcellularLocation>
        <location evidence="1 7">Cell membrane</location>
        <topology evidence="1 7">Multi-pass membrane protein</topology>
    </subcellularLocation>
</comment>
<keyword evidence="6 7" id="KW-0472">Membrane</keyword>
<feature type="transmembrane region" description="Helical" evidence="7">
    <location>
        <begin position="134"/>
        <end position="155"/>
    </location>
</feature>
<dbReference type="PANTHER" id="PTHR43744">
    <property type="entry name" value="ABC TRANSPORTER PERMEASE PROTEIN MG189-RELATED-RELATED"/>
    <property type="match status" value="1"/>
</dbReference>
<keyword evidence="10" id="KW-1185">Reference proteome</keyword>
<feature type="transmembrane region" description="Helical" evidence="7">
    <location>
        <begin position="70"/>
        <end position="94"/>
    </location>
</feature>
<keyword evidence="4 7" id="KW-0812">Transmembrane</keyword>
<evidence type="ECO:0000256" key="6">
    <source>
        <dbReference type="ARBA" id="ARBA00023136"/>
    </source>
</evidence>
<dbReference type="CDD" id="cd06261">
    <property type="entry name" value="TM_PBP2"/>
    <property type="match status" value="1"/>
</dbReference>
<dbReference type="PANTHER" id="PTHR43744:SF8">
    <property type="entry name" value="SN-GLYCEROL-3-PHOSPHATE TRANSPORT SYSTEM PERMEASE PROTEIN UGPE"/>
    <property type="match status" value="1"/>
</dbReference>
<evidence type="ECO:0000313" key="10">
    <source>
        <dbReference type="Proteomes" id="UP000030437"/>
    </source>
</evidence>
<evidence type="ECO:0000256" key="5">
    <source>
        <dbReference type="ARBA" id="ARBA00022989"/>
    </source>
</evidence>
<gene>
    <name evidence="9" type="ORF">CD32_17270</name>
</gene>
<dbReference type="GO" id="GO:0055085">
    <property type="term" value="P:transmembrane transport"/>
    <property type="evidence" value="ECO:0007669"/>
    <property type="project" value="InterPro"/>
</dbReference>
<dbReference type="RefSeq" id="WP_036157656.1">
    <property type="nucleotide sequence ID" value="NZ_AVCX01000002.1"/>
</dbReference>
<dbReference type="EMBL" id="JPVP01000059">
    <property type="protein sequence ID" value="KGR82616.1"/>
    <property type="molecule type" value="Genomic_DNA"/>
</dbReference>
<name>A0A0A3ICW0_9BACI</name>
<feature type="transmembrane region" description="Helical" evidence="7">
    <location>
        <begin position="101"/>
        <end position="128"/>
    </location>
</feature>
<dbReference type="STRING" id="1220589.CD32_17270"/>
<dbReference type="OrthoDB" id="9784933at2"/>
<evidence type="ECO:0000256" key="4">
    <source>
        <dbReference type="ARBA" id="ARBA00022692"/>
    </source>
</evidence>
<dbReference type="Proteomes" id="UP000030437">
    <property type="component" value="Unassembled WGS sequence"/>
</dbReference>
<feature type="transmembrane region" description="Helical" evidence="7">
    <location>
        <begin position="235"/>
        <end position="255"/>
    </location>
</feature>
<sequence length="270" mass="30579">MPLSQKILFYILLTVFAVLVFFPVAYAFLISFMTPQEVLMGNILPRSFSFGNYEQAFERLPLLKYLFNSFVVSTVVMAGQVLVCAMAAYVFVFLPFRGSNLIFFLFISTMMIPWEATMIPNFLLIQGFGWTNTYMALTLPFFASAFGTFLLRQHFLTIPYELYEAAQIGGVGKLKFFWKVVLPMSKTSVITLGAYSFLTTWNMYLWPLLTTTNDTVRTVQIGIRQLQSNESATDWGVVMAGVMIIILPTLILLFLGQKQLQKGLTQGAIK</sequence>
<dbReference type="InterPro" id="IPR035906">
    <property type="entry name" value="MetI-like_sf"/>
</dbReference>
<keyword evidence="2 7" id="KW-0813">Transport</keyword>
<dbReference type="Gene3D" id="1.10.3720.10">
    <property type="entry name" value="MetI-like"/>
    <property type="match status" value="1"/>
</dbReference>
<dbReference type="InterPro" id="IPR000515">
    <property type="entry name" value="MetI-like"/>
</dbReference>
<comment type="similarity">
    <text evidence="7">Belongs to the binding-protein-dependent transport system permease family.</text>
</comment>
<evidence type="ECO:0000256" key="1">
    <source>
        <dbReference type="ARBA" id="ARBA00004651"/>
    </source>
</evidence>
<comment type="caution">
    <text evidence="9">The sequence shown here is derived from an EMBL/GenBank/DDBJ whole genome shotgun (WGS) entry which is preliminary data.</text>
</comment>
<proteinExistence type="inferred from homology"/>
<dbReference type="AlphaFoldDB" id="A0A0A3ICW0"/>
<dbReference type="Pfam" id="PF00528">
    <property type="entry name" value="BPD_transp_1"/>
    <property type="match status" value="1"/>
</dbReference>
<dbReference type="eggNOG" id="COG0395">
    <property type="taxonomic scope" value="Bacteria"/>
</dbReference>
<feature type="transmembrane region" description="Helical" evidence="7">
    <location>
        <begin position="7"/>
        <end position="30"/>
    </location>
</feature>
<feature type="domain" description="ABC transmembrane type-1" evidence="8">
    <location>
        <begin position="66"/>
        <end position="256"/>
    </location>
</feature>
<reference evidence="9 10" key="1">
    <citation type="submission" date="2014-02" db="EMBL/GenBank/DDBJ databases">
        <title>Draft genome sequence of Lysinibacillus odysseyi NBRC 100172.</title>
        <authorList>
            <person name="Zhang F."/>
            <person name="Wang G."/>
            <person name="Zhang L."/>
        </authorList>
    </citation>
    <scope>NUCLEOTIDE SEQUENCE [LARGE SCALE GENOMIC DNA]</scope>
    <source>
        <strain evidence="9 10">NBRC 100172</strain>
    </source>
</reference>
<evidence type="ECO:0000256" key="2">
    <source>
        <dbReference type="ARBA" id="ARBA00022448"/>
    </source>
</evidence>
<keyword evidence="5 7" id="KW-1133">Transmembrane helix</keyword>
<dbReference type="PROSITE" id="PS50928">
    <property type="entry name" value="ABC_TM1"/>
    <property type="match status" value="1"/>
</dbReference>
<accession>A0A0A3ICW0</accession>
<keyword evidence="3" id="KW-1003">Cell membrane</keyword>
<evidence type="ECO:0000256" key="7">
    <source>
        <dbReference type="RuleBase" id="RU363032"/>
    </source>
</evidence>
<protein>
    <submittedName>
        <fullName evidence="9">Glycerol-3-phosphate ABC transporter permease</fullName>
    </submittedName>
</protein>
<dbReference type="GO" id="GO:0005886">
    <property type="term" value="C:plasma membrane"/>
    <property type="evidence" value="ECO:0007669"/>
    <property type="project" value="UniProtKB-SubCell"/>
</dbReference>
<evidence type="ECO:0000313" key="9">
    <source>
        <dbReference type="EMBL" id="KGR82616.1"/>
    </source>
</evidence>
<evidence type="ECO:0000259" key="8">
    <source>
        <dbReference type="PROSITE" id="PS50928"/>
    </source>
</evidence>
<evidence type="ECO:0000256" key="3">
    <source>
        <dbReference type="ARBA" id="ARBA00022475"/>
    </source>
</evidence>